<dbReference type="AlphaFoldDB" id="A0A7W9PUS9"/>
<evidence type="ECO:0000313" key="2">
    <source>
        <dbReference type="Proteomes" id="UP000585836"/>
    </source>
</evidence>
<proteinExistence type="predicted"/>
<sequence length="41" mass="4756">MYELKNVTKRYPRGNVETALVPLGIKVKERRELAANSPRTR</sequence>
<dbReference type="Proteomes" id="UP000585836">
    <property type="component" value="Unassembled WGS sequence"/>
</dbReference>
<keyword evidence="2" id="KW-1185">Reference proteome</keyword>
<name>A0A7W9PUS9_9ACTN</name>
<comment type="caution">
    <text evidence="1">The sequence shown here is derived from an EMBL/GenBank/DDBJ whole genome shotgun (WGS) entry which is preliminary data.</text>
</comment>
<evidence type="ECO:0000313" key="1">
    <source>
        <dbReference type="EMBL" id="MBB5927547.1"/>
    </source>
</evidence>
<reference evidence="1 2" key="1">
    <citation type="submission" date="2020-08" db="EMBL/GenBank/DDBJ databases">
        <title>Genomic Encyclopedia of Type Strains, Phase III (KMG-III): the genomes of soil and plant-associated and newly described type strains.</title>
        <authorList>
            <person name="Whitman W."/>
        </authorList>
    </citation>
    <scope>NUCLEOTIDE SEQUENCE [LARGE SCALE GENOMIC DNA]</scope>
    <source>
        <strain evidence="1 2">CECT 3313</strain>
    </source>
</reference>
<accession>A0A7W9PUS9</accession>
<gene>
    <name evidence="1" type="ORF">FHS34_003005</name>
</gene>
<protein>
    <submittedName>
        <fullName evidence="1">Uncharacterized protein</fullName>
    </submittedName>
</protein>
<organism evidence="1 2">
    <name type="scientific">Streptomyces echinatus</name>
    <dbReference type="NCBI Taxonomy" id="67293"/>
    <lineage>
        <taxon>Bacteria</taxon>
        <taxon>Bacillati</taxon>
        <taxon>Actinomycetota</taxon>
        <taxon>Actinomycetes</taxon>
        <taxon>Kitasatosporales</taxon>
        <taxon>Streptomycetaceae</taxon>
        <taxon>Streptomyces</taxon>
    </lineage>
</organism>
<dbReference type="EMBL" id="JACHJK010000004">
    <property type="protein sequence ID" value="MBB5927547.1"/>
    <property type="molecule type" value="Genomic_DNA"/>
</dbReference>